<reference evidence="1" key="2">
    <citation type="submission" date="2020-09" db="EMBL/GenBank/DDBJ databases">
        <authorList>
            <person name="Sun Q."/>
            <person name="Zhou Y."/>
        </authorList>
    </citation>
    <scope>NUCLEOTIDE SEQUENCE</scope>
    <source>
        <strain evidence="1">CGMCC 1.10749</strain>
    </source>
</reference>
<reference evidence="1" key="1">
    <citation type="journal article" date="2014" name="Int. J. Syst. Evol. Microbiol.">
        <title>Complete genome sequence of Corynebacterium casei LMG S-19264T (=DSM 44701T), isolated from a smear-ripened cheese.</title>
        <authorList>
            <consortium name="US DOE Joint Genome Institute (JGI-PGF)"/>
            <person name="Walter F."/>
            <person name="Albersmeier A."/>
            <person name="Kalinowski J."/>
            <person name="Ruckert C."/>
        </authorList>
    </citation>
    <scope>NUCLEOTIDE SEQUENCE</scope>
    <source>
        <strain evidence="1">CGMCC 1.10749</strain>
    </source>
</reference>
<protein>
    <submittedName>
        <fullName evidence="1">Uncharacterized protein</fullName>
    </submittedName>
</protein>
<organism evidence="1 2">
    <name type="scientific">Knoellia flava</name>
    <dbReference type="NCBI Taxonomy" id="913969"/>
    <lineage>
        <taxon>Bacteria</taxon>
        <taxon>Bacillati</taxon>
        <taxon>Actinomycetota</taxon>
        <taxon>Actinomycetes</taxon>
        <taxon>Micrococcales</taxon>
        <taxon>Intrasporangiaceae</taxon>
        <taxon>Knoellia</taxon>
    </lineage>
</organism>
<gene>
    <name evidence="1" type="ORF">GCM10011314_29050</name>
</gene>
<accession>A0A8H9FWY8</accession>
<name>A0A8H9FWY8_9MICO</name>
<sequence>MSRGGGPRKGRYLWAAGGARLFDPTGQEHTREFTKLTTSEVEECLAELPAMQVGVIECGAGVTFFEGRARLEVWRDRIRAQLHDPKRDAPDVEWGYVAELWRDDTSGRQALIFNGE</sequence>
<dbReference type="Proteomes" id="UP000628079">
    <property type="component" value="Unassembled WGS sequence"/>
</dbReference>
<proteinExistence type="predicted"/>
<dbReference type="AlphaFoldDB" id="A0A8H9FWY8"/>
<dbReference type="EMBL" id="BMEA01000003">
    <property type="protein sequence ID" value="GGB87455.1"/>
    <property type="molecule type" value="Genomic_DNA"/>
</dbReference>
<comment type="caution">
    <text evidence="1">The sequence shown here is derived from an EMBL/GenBank/DDBJ whole genome shotgun (WGS) entry which is preliminary data.</text>
</comment>
<evidence type="ECO:0000313" key="2">
    <source>
        <dbReference type="Proteomes" id="UP000628079"/>
    </source>
</evidence>
<evidence type="ECO:0000313" key="1">
    <source>
        <dbReference type="EMBL" id="GGB87455.1"/>
    </source>
</evidence>